<dbReference type="PANTHER" id="PTHR37317:SF1">
    <property type="entry name" value="ZINC-RIBBON DOMAIN-CONTAINING PROTEIN-RELATED"/>
    <property type="match status" value="1"/>
</dbReference>
<accession>A0A133YAA4</accession>
<dbReference type="PANTHER" id="PTHR37317">
    <property type="entry name" value="BLR8090 PROTEIN"/>
    <property type="match status" value="1"/>
</dbReference>
<dbReference type="InterPro" id="IPR025487">
    <property type="entry name" value="DUF4379"/>
</dbReference>
<keyword evidence="3" id="KW-1185">Reference proteome</keyword>
<dbReference type="STRING" id="1497955.HMPREF1872_00946"/>
<evidence type="ECO:0000313" key="3">
    <source>
        <dbReference type="Proteomes" id="UP000070080"/>
    </source>
</evidence>
<gene>
    <name evidence="2" type="ORF">HMPREF1872_00946</name>
</gene>
<name>A0A133YAA4_9FIRM</name>
<proteinExistence type="predicted"/>
<sequence length="173" mass="19426">MNNSLAEVHPELVSEWSEKNLTLTPDDITFGSNKKVWWKGACGHEWETSIKARSSGEKCPICSGARVIEGINDLSTLKPELASEWSEKNEIKPTEVSIGSHKKVIWKCKLGHEWIATVKSRTINKTGCPYCYHNKVLVGFNDFATLFPEVANEWSDKNEKKPTEVMAFANSKA</sequence>
<evidence type="ECO:0000259" key="1">
    <source>
        <dbReference type="Pfam" id="PF14311"/>
    </source>
</evidence>
<comment type="caution">
    <text evidence="2">The sequence shown here is derived from an EMBL/GenBank/DDBJ whole genome shotgun (WGS) entry which is preliminary data.</text>
</comment>
<organism evidence="2 3">
    <name type="scientific">Amygdalobacter nucleatus</name>
    <dbReference type="NCBI Taxonomy" id="3029274"/>
    <lineage>
        <taxon>Bacteria</taxon>
        <taxon>Bacillati</taxon>
        <taxon>Bacillota</taxon>
        <taxon>Clostridia</taxon>
        <taxon>Eubacteriales</taxon>
        <taxon>Oscillospiraceae</taxon>
        <taxon>Amygdalobacter</taxon>
    </lineage>
</organism>
<feature type="domain" description="Treble clef zinc finger" evidence="1">
    <location>
        <begin position="12"/>
        <end position="64"/>
    </location>
</feature>
<dbReference type="RefSeq" id="WP_390086122.1">
    <property type="nucleotide sequence ID" value="NZ_CP118869.1"/>
</dbReference>
<feature type="domain" description="Treble clef zinc finger" evidence="1">
    <location>
        <begin position="81"/>
        <end position="132"/>
    </location>
</feature>
<dbReference type="PATRIC" id="fig|1497955.3.peg.917"/>
<dbReference type="Proteomes" id="UP000070080">
    <property type="component" value="Unassembled WGS sequence"/>
</dbReference>
<dbReference type="AlphaFoldDB" id="A0A133YAA4"/>
<dbReference type="EMBL" id="LSCV01000031">
    <property type="protein sequence ID" value="KXB40136.1"/>
    <property type="molecule type" value="Genomic_DNA"/>
</dbReference>
<protein>
    <recommendedName>
        <fullName evidence="1">Treble clef zinc finger domain-containing protein</fullName>
    </recommendedName>
</protein>
<evidence type="ECO:0000313" key="2">
    <source>
        <dbReference type="EMBL" id="KXB40136.1"/>
    </source>
</evidence>
<reference evidence="3" key="1">
    <citation type="submission" date="2016-01" db="EMBL/GenBank/DDBJ databases">
        <authorList>
            <person name="Mitreva M."/>
            <person name="Pepin K.H."/>
            <person name="Mihindukulasuriya K.A."/>
            <person name="Fulton R."/>
            <person name="Fronick C."/>
            <person name="O'Laughlin M."/>
            <person name="Miner T."/>
            <person name="Herter B."/>
            <person name="Rosa B.A."/>
            <person name="Cordes M."/>
            <person name="Tomlinson C."/>
            <person name="Wollam A."/>
            <person name="Palsikar V.B."/>
            <person name="Mardis E.R."/>
            <person name="Wilson R.K."/>
        </authorList>
    </citation>
    <scope>NUCLEOTIDE SEQUENCE [LARGE SCALE GENOMIC DNA]</scope>
    <source>
        <strain evidence="3">KA00274</strain>
    </source>
</reference>
<dbReference type="Pfam" id="PF14311">
    <property type="entry name" value="DUF4379"/>
    <property type="match status" value="2"/>
</dbReference>